<feature type="transmembrane region" description="Helical" evidence="6">
    <location>
        <begin position="6"/>
        <end position="27"/>
    </location>
</feature>
<sequence>MLEFIFGIIGGTALLMYGVDLMGEGLENMSSSMMKRILEKFTGKLWKAFLAGIFLTAAVQSSTAISVLSVGFVNSGIMKLSQAIGIIYGANIGTTITAQFMALSFSFNIITLSLPILAVGYVLYVSTRKVKLRSLGQAFMGIGFLLLGLKILNEGIPYMENSTVIQNFFKNYASNIIFGLLLGIISTALVHSSAATVGIVILLGNSGLIDLRTAIILMLGDNIGTSITALIASLKGNINAKRTAWGHALHNLIGVLIALPFLNPFVSFIEYFTVNIQGSDSIQVMIANSHTIFNIIVALIFLPLNKYFVQLLMFLVKERTSDKGKVQTILDPLLLDTPVASLGASIKELALTLQKVEEKNVKALSHITSDKSISDNSPIGIEITRTQKELTLYMMELYKRSLTETQSIMIPGIIKGAKYLERMGTLTDHLEALALERQEKECYFTPDAMNEVESLAHALQELYDETILHLSKDIPCDVPLASKLWIHFDELLTKANNDHIKRLEKDQCTIEASLVYLEILSTLERIKYYLFQIKKLACYEFQGFYSPLEII</sequence>
<reference evidence="7 8" key="1">
    <citation type="submission" date="2016-10" db="EMBL/GenBank/DDBJ databases">
        <authorList>
            <person name="de Groot N.N."/>
        </authorList>
    </citation>
    <scope>NUCLEOTIDE SEQUENCE [LARGE SCALE GENOMIC DNA]</scope>
    <source>
        <strain evidence="7 8">CGMCC 1.5058</strain>
    </source>
</reference>
<proteinExistence type="predicted"/>
<feature type="transmembrane region" description="Helical" evidence="6">
    <location>
        <begin position="48"/>
        <end position="73"/>
    </location>
</feature>
<dbReference type="RefSeq" id="WP_051651636.1">
    <property type="nucleotide sequence ID" value="NZ_FNDZ01000006.1"/>
</dbReference>
<evidence type="ECO:0000313" key="7">
    <source>
        <dbReference type="EMBL" id="SDJ03529.1"/>
    </source>
</evidence>
<gene>
    <name evidence="7" type="ORF">SAMN05421804_106134</name>
</gene>
<evidence type="ECO:0000256" key="4">
    <source>
        <dbReference type="ARBA" id="ARBA00022989"/>
    </source>
</evidence>
<dbReference type="GO" id="GO:0044341">
    <property type="term" value="P:sodium-dependent phosphate transport"/>
    <property type="evidence" value="ECO:0007669"/>
    <property type="project" value="InterPro"/>
</dbReference>
<dbReference type="InterPro" id="IPR038078">
    <property type="entry name" value="PhoU-like_sf"/>
</dbReference>
<dbReference type="Proteomes" id="UP000183255">
    <property type="component" value="Unassembled WGS sequence"/>
</dbReference>
<dbReference type="InterPro" id="IPR004633">
    <property type="entry name" value="NaPi_cotrn-rel/YqeW-like"/>
</dbReference>
<dbReference type="GO" id="GO:0005436">
    <property type="term" value="F:sodium:phosphate symporter activity"/>
    <property type="evidence" value="ECO:0007669"/>
    <property type="project" value="InterPro"/>
</dbReference>
<evidence type="ECO:0000256" key="1">
    <source>
        <dbReference type="ARBA" id="ARBA00004651"/>
    </source>
</evidence>
<dbReference type="EMBL" id="FNDZ01000006">
    <property type="protein sequence ID" value="SDJ03529.1"/>
    <property type="molecule type" value="Genomic_DNA"/>
</dbReference>
<feature type="transmembrane region" description="Helical" evidence="6">
    <location>
        <begin position="252"/>
        <end position="272"/>
    </location>
</feature>
<keyword evidence="4 6" id="KW-1133">Transmembrane helix</keyword>
<dbReference type="SUPFAM" id="SSF109755">
    <property type="entry name" value="PhoU-like"/>
    <property type="match status" value="1"/>
</dbReference>
<dbReference type="GO" id="GO:0005886">
    <property type="term" value="C:plasma membrane"/>
    <property type="evidence" value="ECO:0007669"/>
    <property type="project" value="UniProtKB-SubCell"/>
</dbReference>
<dbReference type="NCBIfam" id="NF037997">
    <property type="entry name" value="Na_Pi_symport"/>
    <property type="match status" value="1"/>
</dbReference>
<dbReference type="NCBIfam" id="TIGR00704">
    <property type="entry name" value="NaPi_cotrn_rel"/>
    <property type="match status" value="1"/>
</dbReference>
<organism evidence="7 8">
    <name type="scientific">Proteiniclasticum ruminis</name>
    <dbReference type="NCBI Taxonomy" id="398199"/>
    <lineage>
        <taxon>Bacteria</taxon>
        <taxon>Bacillati</taxon>
        <taxon>Bacillota</taxon>
        <taxon>Clostridia</taxon>
        <taxon>Eubacteriales</taxon>
        <taxon>Clostridiaceae</taxon>
        <taxon>Proteiniclasticum</taxon>
    </lineage>
</organism>
<evidence type="ECO:0000256" key="6">
    <source>
        <dbReference type="SAM" id="Phobius"/>
    </source>
</evidence>
<evidence type="ECO:0000256" key="3">
    <source>
        <dbReference type="ARBA" id="ARBA00022692"/>
    </source>
</evidence>
<name>A0A1G8QFE5_9CLOT</name>
<feature type="transmembrane region" description="Helical" evidence="6">
    <location>
        <begin position="172"/>
        <end position="202"/>
    </location>
</feature>
<evidence type="ECO:0000313" key="8">
    <source>
        <dbReference type="Proteomes" id="UP000183255"/>
    </source>
</evidence>
<keyword evidence="2" id="KW-1003">Cell membrane</keyword>
<protein>
    <submittedName>
        <fullName evidence="7">Phosphate:Na+ symporter</fullName>
    </submittedName>
</protein>
<evidence type="ECO:0000256" key="5">
    <source>
        <dbReference type="ARBA" id="ARBA00023136"/>
    </source>
</evidence>
<feature type="transmembrane region" description="Helical" evidence="6">
    <location>
        <begin position="214"/>
        <end position="232"/>
    </location>
</feature>
<feature type="transmembrane region" description="Helical" evidence="6">
    <location>
        <begin position="100"/>
        <end position="123"/>
    </location>
</feature>
<dbReference type="Gene3D" id="1.20.58.220">
    <property type="entry name" value="Phosphate transport system protein phou homolog 2, domain 2"/>
    <property type="match status" value="1"/>
</dbReference>
<feature type="transmembrane region" description="Helical" evidence="6">
    <location>
        <begin position="284"/>
        <end position="304"/>
    </location>
</feature>
<dbReference type="AlphaFoldDB" id="A0A1G8QFE5"/>
<keyword evidence="3 6" id="KW-0812">Transmembrane</keyword>
<feature type="transmembrane region" description="Helical" evidence="6">
    <location>
        <begin position="135"/>
        <end position="152"/>
    </location>
</feature>
<accession>A0A1G8QFE5</accession>
<keyword evidence="5 6" id="KW-0472">Membrane</keyword>
<dbReference type="PANTHER" id="PTHR10010:SF46">
    <property type="entry name" value="SODIUM-DEPENDENT PHOSPHATE TRANSPORT PROTEIN 2B"/>
    <property type="match status" value="1"/>
</dbReference>
<dbReference type="Pfam" id="PF02690">
    <property type="entry name" value="Na_Pi_cotrans"/>
    <property type="match status" value="2"/>
</dbReference>
<dbReference type="PANTHER" id="PTHR10010">
    <property type="entry name" value="SOLUTE CARRIER FAMILY 34 SODIUM PHOSPHATE , MEMBER 2-RELATED"/>
    <property type="match status" value="1"/>
</dbReference>
<dbReference type="InterPro" id="IPR003841">
    <property type="entry name" value="Na/Pi_transpt"/>
</dbReference>
<evidence type="ECO:0000256" key="2">
    <source>
        <dbReference type="ARBA" id="ARBA00022475"/>
    </source>
</evidence>
<comment type="subcellular location">
    <subcellularLocation>
        <location evidence="1">Cell membrane</location>
        <topology evidence="1">Multi-pass membrane protein</topology>
    </subcellularLocation>
</comment>